<proteinExistence type="predicted"/>
<dbReference type="STRING" id="322095.HMPREF3185_00295"/>
<dbReference type="EMBL" id="LSDK01000021">
    <property type="protein sequence ID" value="KXB77954.1"/>
    <property type="molecule type" value="Genomic_DNA"/>
</dbReference>
<comment type="caution">
    <text evidence="1">The sequence shown here is derived from an EMBL/GenBank/DDBJ whole genome shotgun (WGS) entry which is preliminary data.</text>
</comment>
<reference evidence="2" key="1">
    <citation type="submission" date="2016-01" db="EMBL/GenBank/DDBJ databases">
        <authorList>
            <person name="Mitreva M."/>
            <person name="Pepin K.H."/>
            <person name="Mihindukulasuriya K.A."/>
            <person name="Fulton R."/>
            <person name="Fronick C."/>
            <person name="O'Laughlin M."/>
            <person name="Miner T."/>
            <person name="Herter B."/>
            <person name="Rosa B.A."/>
            <person name="Cordes M."/>
            <person name="Tomlinson C."/>
            <person name="Wollam A."/>
            <person name="Palsikar V.B."/>
            <person name="Mardis E.R."/>
            <person name="Wilson R.K."/>
        </authorList>
    </citation>
    <scope>NUCLEOTIDE SEQUENCE [LARGE SCALE GENOMIC DNA]</scope>
    <source>
        <strain evidence="2">KA00683</strain>
    </source>
</reference>
<protein>
    <submittedName>
        <fullName evidence="1">Uncharacterized protein</fullName>
    </submittedName>
</protein>
<name>A0A134BDC7_9PORP</name>
<dbReference type="Proteomes" id="UP000070224">
    <property type="component" value="Unassembled WGS sequence"/>
</dbReference>
<keyword evidence="2" id="KW-1185">Reference proteome</keyword>
<sequence>MNAKRGSSVASSLDHLFATKVIKITDISSPTRHFFMQTLPPSTS</sequence>
<dbReference type="AlphaFoldDB" id="A0A134BDC7"/>
<organism evidence="1 2">
    <name type="scientific">Porphyromonas somerae</name>
    <dbReference type="NCBI Taxonomy" id="322095"/>
    <lineage>
        <taxon>Bacteria</taxon>
        <taxon>Pseudomonadati</taxon>
        <taxon>Bacteroidota</taxon>
        <taxon>Bacteroidia</taxon>
        <taxon>Bacteroidales</taxon>
        <taxon>Porphyromonadaceae</taxon>
        <taxon>Porphyromonas</taxon>
    </lineage>
</organism>
<accession>A0A134BDC7</accession>
<dbReference type="PATRIC" id="fig|322095.3.peg.293"/>
<gene>
    <name evidence="1" type="ORF">HMPREF3185_00295</name>
</gene>
<evidence type="ECO:0000313" key="1">
    <source>
        <dbReference type="EMBL" id="KXB77954.1"/>
    </source>
</evidence>
<evidence type="ECO:0000313" key="2">
    <source>
        <dbReference type="Proteomes" id="UP000070224"/>
    </source>
</evidence>